<organism evidence="14 15">
    <name type="scientific">Thyridium curvatum</name>
    <dbReference type="NCBI Taxonomy" id="1093900"/>
    <lineage>
        <taxon>Eukaryota</taxon>
        <taxon>Fungi</taxon>
        <taxon>Dikarya</taxon>
        <taxon>Ascomycota</taxon>
        <taxon>Pezizomycotina</taxon>
        <taxon>Sordariomycetes</taxon>
        <taxon>Sordariomycetidae</taxon>
        <taxon>Thyridiales</taxon>
        <taxon>Thyridiaceae</taxon>
        <taxon>Thyridium</taxon>
    </lineage>
</organism>
<dbReference type="GO" id="GO:0009272">
    <property type="term" value="P:fungal-type cell wall biogenesis"/>
    <property type="evidence" value="ECO:0007669"/>
    <property type="project" value="TreeGrafter"/>
</dbReference>
<feature type="transmembrane region" description="Helical" evidence="12">
    <location>
        <begin position="434"/>
        <end position="454"/>
    </location>
</feature>
<feature type="region of interest" description="Disordered" evidence="11">
    <location>
        <begin position="401"/>
        <end position="430"/>
    </location>
</feature>
<keyword evidence="9 10" id="KW-0326">Glycosidase</keyword>
<evidence type="ECO:0000313" key="14">
    <source>
        <dbReference type="EMBL" id="TPX07743.1"/>
    </source>
</evidence>
<sequence length="463" mass="49881">MKSSTLALLSSAGIASAALQVDLSSADSIKQAASQVAWDLLQYYKGNQSGATPGILPGPPPAGDYYWWQAGAMWGTLVDYWHYTGDTAYNKLSSDSMIFQAGAPQNSYMPPNWTASLGNDDQGFWGLSAMLAAEVGFPNPPPDQPQWLALAQAVFNTQAAPDRHDDTCNGGLRWQIPNYNVGYDYKNAISNGIFFNLGARLARYTGNQTYADIATKTWNWVTGVGLMDSAWNVYDGGHVQVNCTDIFKAQFSYNAAIFLQGAAFMYNFTNGSDVWKERTQGLVDRTVEVFFHNGPAVEVSCELQNSIQCKTDMLSFKGYLHRWMAQTTQVAPFTHEKIMATLQKSTAAAVKSCQGGPNGRQCGFRWTTGQFDGLLGAGQQMNALAALSSLLVDQAGIKPPLTNSTGGTSQGNPNAGQTATDVFHHPPPTTGDKAGASILTILILGGIMSSFVWMSTGLSEKGM</sequence>
<dbReference type="SUPFAM" id="SSF48208">
    <property type="entry name" value="Six-hairpin glycosidases"/>
    <property type="match status" value="1"/>
</dbReference>
<dbReference type="EC" id="3.2.1.101" evidence="4 10"/>
<dbReference type="FunFam" id="1.50.10.20:FF:000006">
    <property type="entry name" value="Mannan endo-1,6-alpha-mannosidase"/>
    <property type="match status" value="1"/>
</dbReference>
<evidence type="ECO:0000256" key="2">
    <source>
        <dbReference type="ARBA" id="ARBA00004308"/>
    </source>
</evidence>
<dbReference type="GeneID" id="41977982"/>
<dbReference type="GO" id="GO:0012505">
    <property type="term" value="C:endomembrane system"/>
    <property type="evidence" value="ECO:0007669"/>
    <property type="project" value="UniProtKB-SubCell"/>
</dbReference>
<dbReference type="Pfam" id="PF03663">
    <property type="entry name" value="Glyco_hydro_76"/>
    <property type="match status" value="1"/>
</dbReference>
<keyword evidence="15" id="KW-1185">Reference proteome</keyword>
<dbReference type="GO" id="GO:0016052">
    <property type="term" value="P:carbohydrate catabolic process"/>
    <property type="evidence" value="ECO:0007669"/>
    <property type="project" value="InterPro"/>
</dbReference>
<comment type="caution">
    <text evidence="14">The sequence shown here is derived from an EMBL/GenBank/DDBJ whole genome shotgun (WGS) entry which is preliminary data.</text>
</comment>
<keyword evidence="5 13" id="KW-0732">Signal</keyword>
<keyword evidence="6 10" id="KW-0378">Hydrolase</keyword>
<evidence type="ECO:0000256" key="6">
    <source>
        <dbReference type="ARBA" id="ARBA00022801"/>
    </source>
</evidence>
<evidence type="ECO:0000256" key="8">
    <source>
        <dbReference type="ARBA" id="ARBA00023180"/>
    </source>
</evidence>
<feature type="compositionally biased region" description="Polar residues" evidence="11">
    <location>
        <begin position="401"/>
        <end position="420"/>
    </location>
</feature>
<evidence type="ECO:0000256" key="1">
    <source>
        <dbReference type="ARBA" id="ARBA00001452"/>
    </source>
</evidence>
<evidence type="ECO:0000313" key="15">
    <source>
        <dbReference type="Proteomes" id="UP000319257"/>
    </source>
</evidence>
<keyword evidence="12" id="KW-0812">Transmembrane</keyword>
<keyword evidence="7 12" id="KW-0472">Membrane</keyword>
<dbReference type="AlphaFoldDB" id="A0A507AK41"/>
<evidence type="ECO:0000256" key="7">
    <source>
        <dbReference type="ARBA" id="ARBA00023136"/>
    </source>
</evidence>
<evidence type="ECO:0000256" key="11">
    <source>
        <dbReference type="SAM" id="MobiDB-lite"/>
    </source>
</evidence>
<proteinExistence type="inferred from homology"/>
<dbReference type="InParanoid" id="A0A507AK41"/>
<accession>A0A507AK41</accession>
<dbReference type="PANTHER" id="PTHR12145:SF36">
    <property type="entry name" value="MANNAN ENDO-1,6-ALPHA-MANNOSIDASE DCW1"/>
    <property type="match status" value="1"/>
</dbReference>
<dbReference type="InterPro" id="IPR014480">
    <property type="entry name" value="Mannan-1_6-alpha_mannosidase"/>
</dbReference>
<dbReference type="RefSeq" id="XP_030989454.1">
    <property type="nucleotide sequence ID" value="XM_031133164.1"/>
</dbReference>
<dbReference type="OrthoDB" id="4187847at2759"/>
<dbReference type="PIRSF" id="PIRSF016302">
    <property type="entry name" value="Man_a_manosd"/>
    <property type="match status" value="1"/>
</dbReference>
<comment type="catalytic activity">
    <reaction evidence="1 10">
        <text>Random hydrolysis of (1-&gt;6)-alpha-D-mannosidic linkages in unbranched (1-&gt;6)-mannans.</text>
        <dbReference type="EC" id="3.2.1.101"/>
    </reaction>
</comment>
<dbReference type="InterPro" id="IPR005198">
    <property type="entry name" value="Glyco_hydro_76"/>
</dbReference>
<dbReference type="PANTHER" id="PTHR12145">
    <property type="entry name" value="MANNAN ENDO-1,6-ALPHA-MANNOSIDASE DCW1"/>
    <property type="match status" value="1"/>
</dbReference>
<dbReference type="GO" id="GO:0008496">
    <property type="term" value="F:mannan endo-1,6-alpha-mannosidase activity"/>
    <property type="evidence" value="ECO:0007669"/>
    <property type="project" value="UniProtKB-UniRule"/>
</dbReference>
<dbReference type="STRING" id="1093900.A0A507AK41"/>
<dbReference type="Proteomes" id="UP000319257">
    <property type="component" value="Unassembled WGS sequence"/>
</dbReference>
<keyword evidence="12" id="KW-1133">Transmembrane helix</keyword>
<evidence type="ECO:0000256" key="4">
    <source>
        <dbReference type="ARBA" id="ARBA00012350"/>
    </source>
</evidence>
<evidence type="ECO:0000256" key="13">
    <source>
        <dbReference type="SAM" id="SignalP"/>
    </source>
</evidence>
<protein>
    <recommendedName>
        <fullName evidence="4 10">Mannan endo-1,6-alpha-mannosidase</fullName>
        <ecNumber evidence="4 10">3.2.1.101</ecNumber>
    </recommendedName>
</protein>
<gene>
    <name evidence="14" type="ORF">E0L32_010535</name>
</gene>
<evidence type="ECO:0000256" key="5">
    <source>
        <dbReference type="ARBA" id="ARBA00022729"/>
    </source>
</evidence>
<dbReference type="EMBL" id="SKBQ01000086">
    <property type="protein sequence ID" value="TPX07743.1"/>
    <property type="molecule type" value="Genomic_DNA"/>
</dbReference>
<evidence type="ECO:0000256" key="9">
    <source>
        <dbReference type="ARBA" id="ARBA00023295"/>
    </source>
</evidence>
<evidence type="ECO:0000256" key="3">
    <source>
        <dbReference type="ARBA" id="ARBA00009699"/>
    </source>
</evidence>
<name>A0A507AK41_9PEZI</name>
<feature type="signal peptide" evidence="13">
    <location>
        <begin position="1"/>
        <end position="17"/>
    </location>
</feature>
<evidence type="ECO:0000256" key="10">
    <source>
        <dbReference type="PIRNR" id="PIRNR016302"/>
    </source>
</evidence>
<dbReference type="Gene3D" id="1.50.10.20">
    <property type="match status" value="1"/>
</dbReference>
<comment type="subcellular location">
    <subcellularLocation>
        <location evidence="2">Endomembrane system</location>
    </subcellularLocation>
</comment>
<keyword evidence="8" id="KW-0325">Glycoprotein</keyword>
<dbReference type="InterPro" id="IPR008928">
    <property type="entry name" value="6-hairpin_glycosidase_sf"/>
</dbReference>
<evidence type="ECO:0000256" key="12">
    <source>
        <dbReference type="SAM" id="Phobius"/>
    </source>
</evidence>
<comment type="similarity">
    <text evidence="3 10">Belongs to the glycosyl hydrolase 76 family.</text>
</comment>
<feature type="chain" id="PRO_5021188067" description="Mannan endo-1,6-alpha-mannosidase" evidence="13">
    <location>
        <begin position="18"/>
        <end position="463"/>
    </location>
</feature>
<reference evidence="14 15" key="1">
    <citation type="submission" date="2019-06" db="EMBL/GenBank/DDBJ databases">
        <title>Draft genome sequence of the filamentous fungus Phialemoniopsis curvata isolated from diesel fuel.</title>
        <authorList>
            <person name="Varaljay V.A."/>
            <person name="Lyon W.J."/>
            <person name="Crouch A.L."/>
            <person name="Drake C.E."/>
            <person name="Hollomon J.M."/>
            <person name="Nadeau L.J."/>
            <person name="Nunn H.S."/>
            <person name="Stevenson B.S."/>
            <person name="Bojanowski C.L."/>
            <person name="Crookes-Goodson W.J."/>
        </authorList>
    </citation>
    <scope>NUCLEOTIDE SEQUENCE [LARGE SCALE GENOMIC DNA]</scope>
    <source>
        <strain evidence="14 15">D216</strain>
    </source>
</reference>